<reference evidence="1" key="1">
    <citation type="submission" date="2015-07" db="EMBL/GenBank/DDBJ databases">
        <title>Adaptation to a free-living lifestyle via gene acquisitions in the diplomonad Trepomonas sp. PC1.</title>
        <authorList>
            <person name="Xu F."/>
            <person name="Jerlstrom-Hultqvist J."/>
            <person name="Kolisko M."/>
            <person name="Simpson A.G.B."/>
            <person name="Roger A.J."/>
            <person name="Svard S.G."/>
            <person name="Andersson J.O."/>
        </authorList>
    </citation>
    <scope>NUCLEOTIDE SEQUENCE</scope>
    <source>
        <strain evidence="1">PC1</strain>
    </source>
</reference>
<gene>
    <name evidence="1" type="ORF">TPC1_14223</name>
</gene>
<organism evidence="1">
    <name type="scientific">Trepomonas sp. PC1</name>
    <dbReference type="NCBI Taxonomy" id="1076344"/>
    <lineage>
        <taxon>Eukaryota</taxon>
        <taxon>Metamonada</taxon>
        <taxon>Diplomonadida</taxon>
        <taxon>Hexamitidae</taxon>
        <taxon>Hexamitinae</taxon>
        <taxon>Trepomonas</taxon>
    </lineage>
</organism>
<dbReference type="Pfam" id="PF13306">
    <property type="entry name" value="LRR_5"/>
    <property type="match status" value="2"/>
</dbReference>
<dbReference type="InterPro" id="IPR026906">
    <property type="entry name" value="LRR_5"/>
</dbReference>
<sequence length="412" mass="47374">MQVLPQFYEVIGNTIITLAVDIQKGDIKLSKDKYIMNIIAPFLEELYEGALMDFETLRFIYAPRLNIIGYQAILGCYALYQLVAQPKVVCKEAFQYCGALTKVDLSQVEEFGEDCLDSCLITQIINKRCKRLDKSIFGQSGNQCLWEVDFEVLEQFNFSQIKNCESLQYLRFPALQEYEGDFDESWSVSTDSAVLSKIAQKTHDRTTIPTFQRPEKCFSLESSQSIRVLILEEATEVPKDCFKQRYLLQFVSCQKVKIVKESGFEGCFSLQTVRSQALQVVECRGFGSCIKLAMIDLDNVIELQKESFDNCNSLVSLKMNKLKSIPKICFQYCPALRQVVAKQLENIEEDAFGAEYMVNIVCNNQLNPTQSQGWKHGKEEKLQEILISQFQERKSFIKWLNIAITRSMRIKQ</sequence>
<accession>A0A146KDB9</accession>
<proteinExistence type="predicted"/>
<dbReference type="Gene3D" id="3.80.10.10">
    <property type="entry name" value="Ribonuclease Inhibitor"/>
    <property type="match status" value="2"/>
</dbReference>
<feature type="non-terminal residue" evidence="1">
    <location>
        <position position="412"/>
    </location>
</feature>
<dbReference type="PANTHER" id="PTHR45661:SF3">
    <property type="entry name" value="IG-LIKE DOMAIN-CONTAINING PROTEIN"/>
    <property type="match status" value="1"/>
</dbReference>
<dbReference type="AlphaFoldDB" id="A0A146KDB9"/>
<dbReference type="PANTHER" id="PTHR45661">
    <property type="entry name" value="SURFACE ANTIGEN"/>
    <property type="match status" value="1"/>
</dbReference>
<dbReference type="InterPro" id="IPR053139">
    <property type="entry name" value="Surface_bspA-like"/>
</dbReference>
<dbReference type="EMBL" id="GDID01003120">
    <property type="protein sequence ID" value="JAP93486.1"/>
    <property type="molecule type" value="Transcribed_RNA"/>
</dbReference>
<protein>
    <submittedName>
        <fullName evidence="1">Leucine rich repeats-containing protein</fullName>
    </submittedName>
</protein>
<dbReference type="SUPFAM" id="SSF52058">
    <property type="entry name" value="L domain-like"/>
    <property type="match status" value="1"/>
</dbReference>
<dbReference type="InterPro" id="IPR032675">
    <property type="entry name" value="LRR_dom_sf"/>
</dbReference>
<evidence type="ECO:0000313" key="1">
    <source>
        <dbReference type="EMBL" id="JAP93486.1"/>
    </source>
</evidence>
<name>A0A146KDB9_9EUKA</name>